<dbReference type="GO" id="GO:0006508">
    <property type="term" value="P:proteolysis"/>
    <property type="evidence" value="ECO:0007669"/>
    <property type="project" value="UniProtKB-KW"/>
</dbReference>
<dbReference type="GO" id="GO:0019748">
    <property type="term" value="P:secondary metabolic process"/>
    <property type="evidence" value="ECO:0007669"/>
    <property type="project" value="TreeGrafter"/>
</dbReference>
<sequence>MSSSTHFPSSATLLPPPPPSPLPMADRTKPRKWFLGVFLLLALSGAVSGAKVVKELPGYDGELPFYLETGYIGVGDMEESQLFYYFVESQRSPTLDPIILWLTGGPGCSVLSAFLYESGPIEFNYGGYNGTLPTFHLNPYTWTAGLSIIYVDAPVGTGFSYSTTAENYAINDYKSVDQTYEFLRKWLMNHPQYLENQLYVGGDSYSGIPLPMIVEKILKGNNAGVAPYLNLKGYVLGNPKTDDYIDVNSRVPFAHRMTLISDELYKDAKVACGGDYVTVNASNAECVTYIDEIDDMILEINLMQILEPICKTASSRPVESIKGIRRSMEEDYEGFLAAQANPAYWCRDYNYVLAGIWANNKDVRAALGVREGTKGVWTRCNSTLAYTKTVTSSIPYHKNLSSTALRALIYSGDHDLSVTHIGTQIWIHSLDLTVYTDWRPWFVDGQVAGYTVEYINDDFTLDYVTVKGAGHVAPEYKPKECYEMMDRWLATYPF</sequence>
<evidence type="ECO:0000256" key="3">
    <source>
        <dbReference type="ARBA" id="ARBA00022670"/>
    </source>
</evidence>
<dbReference type="FunFam" id="3.40.50.12670:FF:000001">
    <property type="entry name" value="Carboxypeptidase"/>
    <property type="match status" value="1"/>
</dbReference>
<evidence type="ECO:0000256" key="5">
    <source>
        <dbReference type="ARBA" id="ARBA00022801"/>
    </source>
</evidence>
<evidence type="ECO:0000256" key="1">
    <source>
        <dbReference type="ARBA" id="ARBA00009431"/>
    </source>
</evidence>
<gene>
    <name evidence="9" type="primary">LOC116196458</name>
</gene>
<reference evidence="9" key="2">
    <citation type="submission" date="2025-08" db="UniProtKB">
        <authorList>
            <consortium name="RefSeq"/>
        </authorList>
    </citation>
    <scope>IDENTIFICATION</scope>
    <source>
        <tissue evidence="9">Leaf</tissue>
    </source>
</reference>
<evidence type="ECO:0000256" key="6">
    <source>
        <dbReference type="ARBA" id="ARBA00023180"/>
    </source>
</evidence>
<dbReference type="SUPFAM" id="SSF53474">
    <property type="entry name" value="alpha/beta-Hydrolases"/>
    <property type="match status" value="1"/>
</dbReference>
<dbReference type="Proteomes" id="UP000515151">
    <property type="component" value="Chromosome 2"/>
</dbReference>
<keyword evidence="6" id="KW-0325">Glycoprotein</keyword>
<dbReference type="InterPro" id="IPR029058">
    <property type="entry name" value="AB_hydrolase_fold"/>
</dbReference>
<dbReference type="GO" id="GO:0016747">
    <property type="term" value="F:acyltransferase activity, transferring groups other than amino-acyl groups"/>
    <property type="evidence" value="ECO:0007669"/>
    <property type="project" value="TreeGrafter"/>
</dbReference>
<dbReference type="PRINTS" id="PR00724">
    <property type="entry name" value="CRBOXYPTASEC"/>
</dbReference>
<evidence type="ECO:0000313" key="9">
    <source>
        <dbReference type="RefSeq" id="XP_031382046.1"/>
    </source>
</evidence>
<keyword evidence="3" id="KW-0645">Protease</keyword>
<keyword evidence="5" id="KW-0378">Hydrolase</keyword>
<name>A0A6P8CL26_PUNGR</name>
<comment type="similarity">
    <text evidence="1">Belongs to the peptidase S10 family.</text>
</comment>
<dbReference type="OrthoDB" id="443318at2759"/>
<dbReference type="GeneID" id="116196458"/>
<dbReference type="PANTHER" id="PTHR11802">
    <property type="entry name" value="SERINE PROTEASE FAMILY S10 SERINE CARBOXYPEPTIDASE"/>
    <property type="match status" value="1"/>
</dbReference>
<reference evidence="8" key="1">
    <citation type="journal article" date="2020" name="Plant Biotechnol. J.">
        <title>The pomegranate (Punica granatum L.) draft genome dissects genetic divergence between soft- and hard-seeded cultivars.</title>
        <authorList>
            <person name="Luo X."/>
            <person name="Li H."/>
            <person name="Wu Z."/>
            <person name="Yao W."/>
            <person name="Zhao P."/>
            <person name="Cao D."/>
            <person name="Yu H."/>
            <person name="Li K."/>
            <person name="Poudel K."/>
            <person name="Zhao D."/>
            <person name="Zhang F."/>
            <person name="Xia X."/>
            <person name="Chen L."/>
            <person name="Wang Q."/>
            <person name="Jing D."/>
            <person name="Cao S."/>
        </authorList>
    </citation>
    <scope>NUCLEOTIDE SEQUENCE [LARGE SCALE GENOMIC DNA]</scope>
    <source>
        <strain evidence="8">cv. Tunisia</strain>
    </source>
</reference>
<protein>
    <submittedName>
        <fullName evidence="9">Serine carboxypeptidase-like 18</fullName>
    </submittedName>
</protein>
<dbReference type="Gene3D" id="3.40.50.12670">
    <property type="match status" value="1"/>
</dbReference>
<keyword evidence="4" id="KW-0732">Signal</keyword>
<dbReference type="PANTHER" id="PTHR11802:SF413">
    <property type="entry name" value="PEPTIDASE S10, SERINE CARBOXYPEPTIDASE, ALPHA_BETA HYDROLASE-RELATED"/>
    <property type="match status" value="1"/>
</dbReference>
<organism evidence="8 9">
    <name type="scientific">Punica granatum</name>
    <name type="common">Pomegranate</name>
    <dbReference type="NCBI Taxonomy" id="22663"/>
    <lineage>
        <taxon>Eukaryota</taxon>
        <taxon>Viridiplantae</taxon>
        <taxon>Streptophyta</taxon>
        <taxon>Embryophyta</taxon>
        <taxon>Tracheophyta</taxon>
        <taxon>Spermatophyta</taxon>
        <taxon>Magnoliopsida</taxon>
        <taxon>eudicotyledons</taxon>
        <taxon>Gunneridae</taxon>
        <taxon>Pentapetalae</taxon>
        <taxon>rosids</taxon>
        <taxon>malvids</taxon>
        <taxon>Myrtales</taxon>
        <taxon>Lythraceae</taxon>
        <taxon>Punica</taxon>
    </lineage>
</organism>
<dbReference type="RefSeq" id="XP_031382046.1">
    <property type="nucleotide sequence ID" value="XM_031526186.1"/>
</dbReference>
<dbReference type="FunFam" id="3.40.50.1820:FF:000072">
    <property type="entry name" value="Serine carboxypeptidase-like 19"/>
    <property type="match status" value="1"/>
</dbReference>
<evidence type="ECO:0000256" key="4">
    <source>
        <dbReference type="ARBA" id="ARBA00022729"/>
    </source>
</evidence>
<keyword evidence="2" id="KW-0121">Carboxypeptidase</keyword>
<accession>A0A6P8CL26</accession>
<dbReference type="InterPro" id="IPR001563">
    <property type="entry name" value="Peptidase_S10"/>
</dbReference>
<evidence type="ECO:0000313" key="8">
    <source>
        <dbReference type="Proteomes" id="UP000515151"/>
    </source>
</evidence>
<proteinExistence type="inferred from homology"/>
<dbReference type="Pfam" id="PF00450">
    <property type="entry name" value="Peptidase_S10"/>
    <property type="match status" value="1"/>
</dbReference>
<dbReference type="GO" id="GO:0004185">
    <property type="term" value="F:serine-type carboxypeptidase activity"/>
    <property type="evidence" value="ECO:0007669"/>
    <property type="project" value="InterPro"/>
</dbReference>
<dbReference type="InterPro" id="IPR033124">
    <property type="entry name" value="Ser_caboxypep_his_AS"/>
</dbReference>
<dbReference type="PROSITE" id="PS00560">
    <property type="entry name" value="CARBOXYPEPT_SER_HIS"/>
    <property type="match status" value="1"/>
</dbReference>
<feature type="region of interest" description="Disordered" evidence="7">
    <location>
        <begin position="1"/>
        <end position="22"/>
    </location>
</feature>
<dbReference type="AlphaFoldDB" id="A0A6P8CL26"/>
<keyword evidence="8" id="KW-1185">Reference proteome</keyword>
<evidence type="ECO:0000256" key="7">
    <source>
        <dbReference type="SAM" id="MobiDB-lite"/>
    </source>
</evidence>
<evidence type="ECO:0000256" key="2">
    <source>
        <dbReference type="ARBA" id="ARBA00022645"/>
    </source>
</evidence>
<dbReference type="Gene3D" id="3.40.50.1820">
    <property type="entry name" value="alpha/beta hydrolase"/>
    <property type="match status" value="1"/>
</dbReference>